<dbReference type="RefSeq" id="WP_188943215.1">
    <property type="nucleotide sequence ID" value="NZ_BMNA01000007.1"/>
</dbReference>
<dbReference type="GO" id="GO:0006355">
    <property type="term" value="P:regulation of DNA-templated transcription"/>
    <property type="evidence" value="ECO:0007669"/>
    <property type="project" value="InterPro"/>
</dbReference>
<dbReference type="Proteomes" id="UP000655208">
    <property type="component" value="Unassembled WGS sequence"/>
</dbReference>
<evidence type="ECO:0008006" key="4">
    <source>
        <dbReference type="Google" id="ProtNLM"/>
    </source>
</evidence>
<feature type="compositionally biased region" description="Low complexity" evidence="1">
    <location>
        <begin position="45"/>
        <end position="63"/>
    </location>
</feature>
<evidence type="ECO:0000313" key="2">
    <source>
        <dbReference type="EMBL" id="GGM09493.1"/>
    </source>
</evidence>
<dbReference type="EMBL" id="BMNA01000007">
    <property type="protein sequence ID" value="GGM09493.1"/>
    <property type="molecule type" value="Genomic_DNA"/>
</dbReference>
<evidence type="ECO:0000313" key="3">
    <source>
        <dbReference type="Proteomes" id="UP000655208"/>
    </source>
</evidence>
<evidence type="ECO:0000256" key="1">
    <source>
        <dbReference type="SAM" id="MobiDB-lite"/>
    </source>
</evidence>
<proteinExistence type="predicted"/>
<accession>A0A917T3Z8</accession>
<organism evidence="2 3">
    <name type="scientific">Nakamurella endophytica</name>
    <dbReference type="NCBI Taxonomy" id="1748367"/>
    <lineage>
        <taxon>Bacteria</taxon>
        <taxon>Bacillati</taxon>
        <taxon>Actinomycetota</taxon>
        <taxon>Actinomycetes</taxon>
        <taxon>Nakamurellales</taxon>
        <taxon>Nakamurellaceae</taxon>
        <taxon>Nakamurella</taxon>
    </lineage>
</organism>
<comment type="caution">
    <text evidence="2">The sequence shown here is derived from an EMBL/GenBank/DDBJ whole genome shotgun (WGS) entry which is preliminary data.</text>
</comment>
<protein>
    <recommendedName>
        <fullName evidence="4">Ribbon-helix-helix protein, CopG family</fullName>
    </recommendedName>
</protein>
<name>A0A917T3Z8_9ACTN</name>
<reference evidence="2" key="2">
    <citation type="submission" date="2020-09" db="EMBL/GenBank/DDBJ databases">
        <authorList>
            <person name="Sun Q."/>
            <person name="Zhou Y."/>
        </authorList>
    </citation>
    <scope>NUCLEOTIDE SEQUENCE</scope>
    <source>
        <strain evidence="2">CGMCC 4.7308</strain>
    </source>
</reference>
<keyword evidence="3" id="KW-1185">Reference proteome</keyword>
<reference evidence="2" key="1">
    <citation type="journal article" date="2014" name="Int. J. Syst. Evol. Microbiol.">
        <title>Complete genome sequence of Corynebacterium casei LMG S-19264T (=DSM 44701T), isolated from a smear-ripened cheese.</title>
        <authorList>
            <consortium name="US DOE Joint Genome Institute (JGI-PGF)"/>
            <person name="Walter F."/>
            <person name="Albersmeier A."/>
            <person name="Kalinowski J."/>
            <person name="Ruckert C."/>
        </authorList>
    </citation>
    <scope>NUCLEOTIDE SEQUENCE</scope>
    <source>
        <strain evidence="2">CGMCC 4.7308</strain>
    </source>
</reference>
<dbReference type="CDD" id="cd22231">
    <property type="entry name" value="RHH_NikR_HicB-like"/>
    <property type="match status" value="1"/>
</dbReference>
<feature type="region of interest" description="Disordered" evidence="1">
    <location>
        <begin position="1"/>
        <end position="110"/>
    </location>
</feature>
<gene>
    <name evidence="2" type="ORF">GCM10011594_31700</name>
</gene>
<dbReference type="AlphaFoldDB" id="A0A917T3Z8"/>
<sequence length="222" mass="24312">MTAVEPRPMATPDLAGLLSKRPKPQNRSSTPSTLAPEEAATNPLTEQPAVQQPAAQPTPNTAEPEARPPRTAPKTAVRRRPSRTVTGEVASLAAPEPVEPDDIESPTTTSRSYRRPLTFQLPRSVHRALREYTESRETTQTAVLFMAVNATHKEVREALRAEDAVADGELFKIPQTPKAEPTTEVKVRVTDAQLDALNQLARELGTNRSRVVTEAVRIYLGQ</sequence>